<comment type="caution">
    <text evidence="1">The sequence shown here is derived from an EMBL/GenBank/DDBJ whole genome shotgun (WGS) entry which is preliminary data.</text>
</comment>
<dbReference type="EMBL" id="JAYMGO010000007">
    <property type="protein sequence ID" value="KAL1270413.1"/>
    <property type="molecule type" value="Genomic_DNA"/>
</dbReference>
<name>A0ABR3N0L8_9TELE</name>
<reference evidence="1 2" key="1">
    <citation type="submission" date="2023-09" db="EMBL/GenBank/DDBJ databases">
        <authorList>
            <person name="Wang M."/>
        </authorList>
    </citation>
    <scope>NUCLEOTIDE SEQUENCE [LARGE SCALE GENOMIC DNA]</scope>
    <source>
        <strain evidence="1">GT-2023</strain>
        <tissue evidence="1">Liver</tissue>
    </source>
</reference>
<proteinExistence type="predicted"/>
<evidence type="ECO:0000313" key="1">
    <source>
        <dbReference type="EMBL" id="KAL1270413.1"/>
    </source>
</evidence>
<protein>
    <submittedName>
        <fullName evidence="1">Uncharacterized protein</fullName>
    </submittedName>
</protein>
<organism evidence="1 2">
    <name type="scientific">Cirrhinus molitorella</name>
    <name type="common">mud carp</name>
    <dbReference type="NCBI Taxonomy" id="172907"/>
    <lineage>
        <taxon>Eukaryota</taxon>
        <taxon>Metazoa</taxon>
        <taxon>Chordata</taxon>
        <taxon>Craniata</taxon>
        <taxon>Vertebrata</taxon>
        <taxon>Euteleostomi</taxon>
        <taxon>Actinopterygii</taxon>
        <taxon>Neopterygii</taxon>
        <taxon>Teleostei</taxon>
        <taxon>Ostariophysi</taxon>
        <taxon>Cypriniformes</taxon>
        <taxon>Cyprinidae</taxon>
        <taxon>Labeoninae</taxon>
        <taxon>Labeonini</taxon>
        <taxon>Cirrhinus</taxon>
    </lineage>
</organism>
<dbReference type="Proteomes" id="UP001558613">
    <property type="component" value="Unassembled WGS sequence"/>
</dbReference>
<sequence length="111" mass="12057">MNGLLKGSAALQYHSKVILPLYSPRRCMCTCVLLCERLTDACLISVARSVKTARRSLCTDIRCGSVDTSFCVCFFNGLIFHFPAKENTITQSSESRRAVLLAGDSSSSSGL</sequence>
<evidence type="ECO:0000313" key="2">
    <source>
        <dbReference type="Proteomes" id="UP001558613"/>
    </source>
</evidence>
<accession>A0ABR3N0L8</accession>
<gene>
    <name evidence="1" type="ORF">QQF64_029429</name>
</gene>
<keyword evidence="2" id="KW-1185">Reference proteome</keyword>